<evidence type="ECO:0000313" key="2">
    <source>
        <dbReference type="EMBL" id="MBX3893603.1"/>
    </source>
</evidence>
<dbReference type="InterPro" id="IPR009492">
    <property type="entry name" value="TniQ"/>
</dbReference>
<accession>A0AAW4QFC9</accession>
<organism evidence="2 3">
    <name type="scientific">Ralstonia pickettii</name>
    <name type="common">Burkholderia pickettii</name>
    <dbReference type="NCBI Taxonomy" id="329"/>
    <lineage>
        <taxon>Bacteria</taxon>
        <taxon>Pseudomonadati</taxon>
        <taxon>Pseudomonadota</taxon>
        <taxon>Betaproteobacteria</taxon>
        <taxon>Burkholderiales</taxon>
        <taxon>Burkholderiaceae</taxon>
        <taxon>Ralstonia</taxon>
    </lineage>
</organism>
<evidence type="ECO:0000313" key="3">
    <source>
        <dbReference type="Proteomes" id="UP001199322"/>
    </source>
</evidence>
<dbReference type="AlphaFoldDB" id="A0AAW4QFC9"/>
<evidence type="ECO:0000259" key="1">
    <source>
        <dbReference type="Pfam" id="PF06527"/>
    </source>
</evidence>
<name>A0AAW4QFC9_RALPI</name>
<sequence>MGRKLPVRPIPFPDESPAGYLIRVAEGNGFPSVTAMVDGLCISVADGGWITAAYTRAERYAEILQLLGVNSPNAFRLSFLRFGPTADSPRMIDGISYEEQFFSEDCRAYCPICLAERRYFRKHWSLRPYLVCQTHSVRLLQDCYACKEKFSPLRGSLCTCKCGADLASGPQIAADSAPVDWWMNEMDVGGQRGSDASACLAALFAVGNSDASLELLSGAQQWIEQRVVSAELRSLVSGSQSHPRVALLPLLQSASATVQALAQEILRLTPGKRSLKTDLPERRLTRRQAELALGVSAFQMNNLLREGVPATYRLDAGDGWFSARSVSEMLYDLMVGETEVVRSPRVVTRSVASVVKAIAEGREVTAGYDPTLGISSIRSACSISPNPESERPDEVGVEEVAKILGTYPEVVRFLARVGWLECRDRDHINRKRLVTGREMVECFARKYVFAGEIAKRANIGATSTAERLMALGVPAVAGPKIDGCLVYMFERDLVDRIDLASLQTMKGYPTATGRKPAGNATKRTGFEMPLAEAAELLGVSVQTAKRLMAGHHLRRVGSLSRSVLVTRGSVQRFKKMLSDPELVPIDAVPAILGVGSGALEVTYVQSGLLPVVDLTVSRRVRRADIARLQEMRANYVTADEAGKLLGGHRSHLPNLEARGEISPISFAKSRSVKFYALADIRRLQRCAAKAVR</sequence>
<dbReference type="Pfam" id="PF06527">
    <property type="entry name" value="TniQ"/>
    <property type="match status" value="1"/>
</dbReference>
<dbReference type="EMBL" id="QGBI01000054">
    <property type="protein sequence ID" value="MBX3893603.1"/>
    <property type="molecule type" value="Genomic_DNA"/>
</dbReference>
<gene>
    <name evidence="2" type="ORF">DEE74_27485</name>
</gene>
<comment type="caution">
    <text evidence="2">The sequence shown here is derived from an EMBL/GenBank/DDBJ whole genome shotgun (WGS) entry which is preliminary data.</text>
</comment>
<reference evidence="2" key="1">
    <citation type="submission" date="2018-06" db="EMBL/GenBank/DDBJ databases">
        <authorList>
            <person name="O'Rourke A."/>
        </authorList>
    </citation>
    <scope>NUCLEOTIDE SEQUENCE</scope>
    <source>
        <strain evidence="2">132550021-3</strain>
    </source>
</reference>
<dbReference type="Proteomes" id="UP001199322">
    <property type="component" value="Unassembled WGS sequence"/>
</dbReference>
<protein>
    <submittedName>
        <fullName evidence="2">TniQ family protein</fullName>
    </submittedName>
</protein>
<feature type="domain" description="TniQ" evidence="1">
    <location>
        <begin position="6"/>
        <end position="139"/>
    </location>
</feature>
<proteinExistence type="predicted"/>